<dbReference type="InterPro" id="IPR037321">
    <property type="entry name" value="KIN17-like"/>
</dbReference>
<dbReference type="GO" id="GO:0003690">
    <property type="term" value="F:double-stranded DNA binding"/>
    <property type="evidence" value="ECO:0007669"/>
    <property type="project" value="TreeGrafter"/>
</dbReference>
<evidence type="ECO:0000256" key="1">
    <source>
        <dbReference type="ARBA" id="ARBA00008517"/>
    </source>
</evidence>
<keyword evidence="4" id="KW-0862">Zinc</keyword>
<dbReference type="Gene3D" id="1.10.10.2030">
    <property type="entry name" value="DNA/RNA-binding protein Kin17, conserved domain"/>
    <property type="match status" value="1"/>
</dbReference>
<evidence type="ECO:0000256" key="4">
    <source>
        <dbReference type="ARBA" id="ARBA00022833"/>
    </source>
</evidence>
<keyword evidence="3" id="KW-0863">Zinc-finger</keyword>
<protein>
    <submittedName>
        <fullName evidence="6">C2H2-type zinc finger transcription factor</fullName>
    </submittedName>
</protein>
<reference evidence="7" key="1">
    <citation type="submission" date="2015-06" db="EMBL/GenBank/DDBJ databases">
        <title>Expansion of signal transduction pathways in fungi by whole-genome duplication.</title>
        <authorList>
            <consortium name="DOE Joint Genome Institute"/>
            <person name="Corrochano L.M."/>
            <person name="Kuo A."/>
            <person name="Marcet-Houben M."/>
            <person name="Polaino S."/>
            <person name="Salamov A."/>
            <person name="Villalobos J.M."/>
            <person name="Alvarez M.I."/>
            <person name="Avalos J."/>
            <person name="Benito E.P."/>
            <person name="Benoit I."/>
            <person name="Burger G."/>
            <person name="Camino L.P."/>
            <person name="Canovas D."/>
            <person name="Cerda-Olmedo E."/>
            <person name="Cheng J.-F."/>
            <person name="Dominguez A."/>
            <person name="Elias M."/>
            <person name="Eslava A.P."/>
            <person name="Glaser F."/>
            <person name="Grimwood J."/>
            <person name="Gutierrez G."/>
            <person name="Heitman J."/>
            <person name="Henrissat B."/>
            <person name="Iturriaga E.A."/>
            <person name="Lang B.F."/>
            <person name="Lavin J.L."/>
            <person name="Lee S."/>
            <person name="Li W."/>
            <person name="Lindquist E."/>
            <person name="Lopez-Garcia S."/>
            <person name="Luque E.M."/>
            <person name="Marcos A.T."/>
            <person name="Martin J."/>
            <person name="McCluskey K."/>
            <person name="Medina H.R."/>
            <person name="Miralles-Duran A."/>
            <person name="Miyazaki A."/>
            <person name="Munoz-Torres E."/>
            <person name="Oguiza J.A."/>
            <person name="Ohm R."/>
            <person name="Olmedo M."/>
            <person name="Orejas M."/>
            <person name="Ortiz-Castellanos L."/>
            <person name="Pisabarro A.G."/>
            <person name="Rodriguez-Romero J."/>
            <person name="Ruiz-Herrera J."/>
            <person name="Ruiz-Vazquez R."/>
            <person name="Sanz C."/>
            <person name="Schackwitz W."/>
            <person name="Schmutz J."/>
            <person name="Shahriari M."/>
            <person name="Shelest E."/>
            <person name="Silva-Franco F."/>
            <person name="Soanes D."/>
            <person name="Syed K."/>
            <person name="Tagua V.G."/>
            <person name="Talbot N.J."/>
            <person name="Thon M."/>
            <person name="De vries R.P."/>
            <person name="Wiebenga A."/>
            <person name="Yadav J.S."/>
            <person name="Braun E.L."/>
            <person name="Baker S."/>
            <person name="Garre V."/>
            <person name="Horwitz B."/>
            <person name="Torres-Martinez S."/>
            <person name="Idnurm A."/>
            <person name="Herrera-Estrella A."/>
            <person name="Gabaldon T."/>
            <person name="Grigoriev I.V."/>
        </authorList>
    </citation>
    <scope>NUCLEOTIDE SEQUENCE [LARGE SCALE GENOMIC DNA]</scope>
    <source>
        <strain evidence="7">NRRL 1555(-)</strain>
    </source>
</reference>
<dbReference type="GeneID" id="28994325"/>
<keyword evidence="2" id="KW-0479">Metal-binding</keyword>
<dbReference type="InterPro" id="IPR036236">
    <property type="entry name" value="Znf_C2H2_sf"/>
</dbReference>
<name>A0A162U7D3_PHYB8</name>
<dbReference type="PROSITE" id="PS00028">
    <property type="entry name" value="ZINC_FINGER_C2H2_1"/>
    <property type="match status" value="1"/>
</dbReference>
<dbReference type="AlphaFoldDB" id="A0A162U7D3"/>
<dbReference type="Pfam" id="PF25095">
    <property type="entry name" value="C2H2-zf_KIN17"/>
    <property type="match status" value="1"/>
</dbReference>
<accession>A0A162U7D3</accession>
<dbReference type="STRING" id="763407.A0A162U7D3"/>
<proteinExistence type="inferred from homology"/>
<dbReference type="Proteomes" id="UP000077315">
    <property type="component" value="Unassembled WGS sequence"/>
</dbReference>
<organism evidence="6 7">
    <name type="scientific">Phycomyces blakesleeanus (strain ATCC 8743b / DSM 1359 / FGSC 10004 / NBRC 33097 / NRRL 1555)</name>
    <dbReference type="NCBI Taxonomy" id="763407"/>
    <lineage>
        <taxon>Eukaryota</taxon>
        <taxon>Fungi</taxon>
        <taxon>Fungi incertae sedis</taxon>
        <taxon>Mucoromycota</taxon>
        <taxon>Mucoromycotina</taxon>
        <taxon>Mucoromycetes</taxon>
        <taxon>Mucorales</taxon>
        <taxon>Phycomycetaceae</taxon>
        <taxon>Phycomyces</taxon>
    </lineage>
</organism>
<dbReference type="GO" id="GO:0006260">
    <property type="term" value="P:DNA replication"/>
    <property type="evidence" value="ECO:0007669"/>
    <property type="project" value="TreeGrafter"/>
</dbReference>
<dbReference type="EMBL" id="KV440982">
    <property type="protein sequence ID" value="OAD72973.1"/>
    <property type="molecule type" value="Genomic_DNA"/>
</dbReference>
<dbReference type="GO" id="GO:0006974">
    <property type="term" value="P:DNA damage response"/>
    <property type="evidence" value="ECO:0007669"/>
    <property type="project" value="TreeGrafter"/>
</dbReference>
<evidence type="ECO:0000256" key="3">
    <source>
        <dbReference type="ARBA" id="ARBA00022771"/>
    </source>
</evidence>
<evidence type="ECO:0000259" key="5">
    <source>
        <dbReference type="PROSITE" id="PS00028"/>
    </source>
</evidence>
<sequence>MSKGGGFLTPKSIANRIKAKGLTKLKFYCQVCEKACRDANGFKCHITSESHQRQMLLVAANPGRYIHSFSDQFKQDFLSVLSHSHGTKRMFANQVYQEYIADRNHLHMNATRWTSLSEFVKHLGREGICHVEETERGWYITWIDNSPKALERQANSFLLLKKKRSS</sequence>
<dbReference type="PANTHER" id="PTHR12805">
    <property type="entry name" value="KIN17 KIN, ANTIGENIC DETERMINANT OF RECA PROTEIN HOMOLOG"/>
    <property type="match status" value="1"/>
</dbReference>
<dbReference type="VEuPathDB" id="FungiDB:PHYBLDRAFT_155574"/>
<dbReference type="InterPro" id="IPR019447">
    <property type="entry name" value="DNA/RNA-bd_Kin17_WH-like_dom"/>
</dbReference>
<evidence type="ECO:0000256" key="2">
    <source>
        <dbReference type="ARBA" id="ARBA00022723"/>
    </source>
</evidence>
<dbReference type="PANTHER" id="PTHR12805:SF0">
    <property type="entry name" value="DNA_RNA-BINDING PROTEIN KIN17"/>
    <property type="match status" value="1"/>
</dbReference>
<dbReference type="RefSeq" id="XP_018291013.1">
    <property type="nucleotide sequence ID" value="XM_018433419.1"/>
</dbReference>
<evidence type="ECO:0000313" key="6">
    <source>
        <dbReference type="EMBL" id="OAD72973.1"/>
    </source>
</evidence>
<dbReference type="FunCoup" id="A0A162U7D3">
    <property type="interactions" value="801"/>
</dbReference>
<dbReference type="OrthoDB" id="10266249at2759"/>
<comment type="similarity">
    <text evidence="1">Belongs to the KIN17 family.</text>
</comment>
<gene>
    <name evidence="6" type="ORF">PHYBLDRAFT_155574</name>
</gene>
<dbReference type="InterPro" id="IPR038254">
    <property type="entry name" value="KIN17_WH-like_sf"/>
</dbReference>
<dbReference type="GO" id="GO:0005634">
    <property type="term" value="C:nucleus"/>
    <property type="evidence" value="ECO:0007669"/>
    <property type="project" value="TreeGrafter"/>
</dbReference>
<dbReference type="FunFam" id="1.10.10.2030:FF:000001">
    <property type="entry name" value="DNA/RNA-binding protein KIN17, putative"/>
    <property type="match status" value="1"/>
</dbReference>
<dbReference type="InterPro" id="IPR013087">
    <property type="entry name" value="Znf_C2H2_type"/>
</dbReference>
<dbReference type="InterPro" id="IPR056767">
    <property type="entry name" value="C2H2-Znf_KIN17"/>
</dbReference>
<evidence type="ECO:0000313" key="7">
    <source>
        <dbReference type="Proteomes" id="UP000077315"/>
    </source>
</evidence>
<dbReference type="Pfam" id="PF10357">
    <property type="entry name" value="WH_KIN17"/>
    <property type="match status" value="1"/>
</dbReference>
<dbReference type="InParanoid" id="A0A162U7D3"/>
<keyword evidence="7" id="KW-1185">Reference proteome</keyword>
<dbReference type="GO" id="GO:0008270">
    <property type="term" value="F:zinc ion binding"/>
    <property type="evidence" value="ECO:0007669"/>
    <property type="project" value="UniProtKB-KW"/>
</dbReference>
<dbReference type="SUPFAM" id="SSF57667">
    <property type="entry name" value="beta-beta-alpha zinc fingers"/>
    <property type="match status" value="1"/>
</dbReference>
<dbReference type="SMART" id="SM01253">
    <property type="entry name" value="Kin17_mid"/>
    <property type="match status" value="1"/>
</dbReference>
<feature type="domain" description="C2H2-type" evidence="5">
    <location>
        <begin position="29"/>
        <end position="51"/>
    </location>
</feature>